<dbReference type="STRING" id="1353952.A0A165EEH7"/>
<dbReference type="Pfam" id="PF00106">
    <property type="entry name" value="adh_short"/>
    <property type="match status" value="1"/>
</dbReference>
<evidence type="ECO:0000256" key="1">
    <source>
        <dbReference type="ARBA" id="ARBA00006484"/>
    </source>
</evidence>
<dbReference type="PANTHER" id="PTHR43899:SF13">
    <property type="entry name" value="RH59310P"/>
    <property type="match status" value="1"/>
</dbReference>
<dbReference type="InterPro" id="IPR051019">
    <property type="entry name" value="VLCFA-Steroid_DH"/>
</dbReference>
<gene>
    <name evidence="4" type="ORF">CALCODRAFT_499519</name>
</gene>
<accession>A0A165EEH7</accession>
<keyword evidence="5" id="KW-1185">Reference proteome</keyword>
<dbReference type="Proteomes" id="UP000076842">
    <property type="component" value="Unassembled WGS sequence"/>
</dbReference>
<feature type="region of interest" description="Disordered" evidence="3">
    <location>
        <begin position="1"/>
        <end position="52"/>
    </location>
</feature>
<evidence type="ECO:0000313" key="5">
    <source>
        <dbReference type="Proteomes" id="UP000076842"/>
    </source>
</evidence>
<evidence type="ECO:0008006" key="6">
    <source>
        <dbReference type="Google" id="ProtNLM"/>
    </source>
</evidence>
<name>A0A165EEH7_9BASI</name>
<evidence type="ECO:0000256" key="3">
    <source>
        <dbReference type="SAM" id="MobiDB-lite"/>
    </source>
</evidence>
<proteinExistence type="inferred from homology"/>
<dbReference type="InterPro" id="IPR002347">
    <property type="entry name" value="SDR_fam"/>
</dbReference>
<dbReference type="GO" id="GO:0016491">
    <property type="term" value="F:oxidoreductase activity"/>
    <property type="evidence" value="ECO:0007669"/>
    <property type="project" value="UniProtKB-KW"/>
</dbReference>
<protein>
    <recommendedName>
        <fullName evidence="6">NAD(P)-binding protein</fullName>
    </recommendedName>
</protein>
<evidence type="ECO:0000256" key="2">
    <source>
        <dbReference type="ARBA" id="ARBA00023002"/>
    </source>
</evidence>
<keyword evidence="2" id="KW-0560">Oxidoreductase</keyword>
<feature type="compositionally biased region" description="Polar residues" evidence="3">
    <location>
        <begin position="1"/>
        <end position="21"/>
    </location>
</feature>
<dbReference type="InterPro" id="IPR036291">
    <property type="entry name" value="NAD(P)-bd_dom_sf"/>
</dbReference>
<dbReference type="SUPFAM" id="SSF51735">
    <property type="entry name" value="NAD(P)-binding Rossmann-fold domains"/>
    <property type="match status" value="1"/>
</dbReference>
<feature type="compositionally biased region" description="Low complexity" evidence="3">
    <location>
        <begin position="23"/>
        <end position="37"/>
    </location>
</feature>
<dbReference type="AlphaFoldDB" id="A0A165EEH7"/>
<dbReference type="EMBL" id="KV424009">
    <property type="protein sequence ID" value="KZT54697.1"/>
    <property type="molecule type" value="Genomic_DNA"/>
</dbReference>
<dbReference type="InParanoid" id="A0A165EEH7"/>
<dbReference type="GO" id="GO:0005783">
    <property type="term" value="C:endoplasmic reticulum"/>
    <property type="evidence" value="ECO:0007669"/>
    <property type="project" value="TreeGrafter"/>
</dbReference>
<dbReference type="Gene3D" id="3.40.50.720">
    <property type="entry name" value="NAD(P)-binding Rossmann-like Domain"/>
    <property type="match status" value="1"/>
</dbReference>
<organism evidence="4 5">
    <name type="scientific">Calocera cornea HHB12733</name>
    <dbReference type="NCBI Taxonomy" id="1353952"/>
    <lineage>
        <taxon>Eukaryota</taxon>
        <taxon>Fungi</taxon>
        <taxon>Dikarya</taxon>
        <taxon>Basidiomycota</taxon>
        <taxon>Agaricomycotina</taxon>
        <taxon>Dacrymycetes</taxon>
        <taxon>Dacrymycetales</taxon>
        <taxon>Dacrymycetaceae</taxon>
        <taxon>Calocera</taxon>
    </lineage>
</organism>
<reference evidence="4 5" key="1">
    <citation type="journal article" date="2016" name="Mol. Biol. Evol.">
        <title>Comparative Genomics of Early-Diverging Mushroom-Forming Fungi Provides Insights into the Origins of Lignocellulose Decay Capabilities.</title>
        <authorList>
            <person name="Nagy L.G."/>
            <person name="Riley R."/>
            <person name="Tritt A."/>
            <person name="Adam C."/>
            <person name="Daum C."/>
            <person name="Floudas D."/>
            <person name="Sun H."/>
            <person name="Yadav J.S."/>
            <person name="Pangilinan J."/>
            <person name="Larsson K.H."/>
            <person name="Matsuura K."/>
            <person name="Barry K."/>
            <person name="Labutti K."/>
            <person name="Kuo R."/>
            <person name="Ohm R.A."/>
            <person name="Bhattacharya S.S."/>
            <person name="Shirouzu T."/>
            <person name="Yoshinaga Y."/>
            <person name="Martin F.M."/>
            <person name="Grigoriev I.V."/>
            <person name="Hibbett D.S."/>
        </authorList>
    </citation>
    <scope>NUCLEOTIDE SEQUENCE [LARGE SCALE GENOMIC DNA]</scope>
    <source>
        <strain evidence="4 5">HHB12733</strain>
    </source>
</reference>
<evidence type="ECO:0000313" key="4">
    <source>
        <dbReference type="EMBL" id="KZT54697.1"/>
    </source>
</evidence>
<comment type="similarity">
    <text evidence="1">Belongs to the short-chain dehydrogenases/reductases (SDR) family.</text>
</comment>
<sequence length="185" mass="19811">MANSSTHPQRTANPPCTTPQASWPPRRSPSGSPSSPSSSPPHSAPSSSFSTPTLHRATLPSYRLSPASFALIAGSSGGIARWIAREFLLLGYNVIIHGRSAENLQEVKEELEQLGTGKEVQQWVQDAADEAVDWEGVRHEFEGVEISVLVNCVGGTDAPAVLYLISSRCLTSDTPFPPTRSSRST</sequence>
<dbReference type="PANTHER" id="PTHR43899">
    <property type="entry name" value="RH59310P"/>
    <property type="match status" value="1"/>
</dbReference>
<dbReference type="OrthoDB" id="47007at2759"/>